<sequence>MSTGIDIQLVKAQYAQMSDNELINFVTQDASGLTPQALEAAKAELEKRRLPHPRLSEALEAQNKAYTVSEVDQYCMLVRNLNCPGCNSNATPLNATLTAEVMSFILFTSYKKQVKVGCPTCLDKANNGALLQSLVLGWWGFPFGIIRTIEAIILYIRHKKHNHSELATEQLVNFATANIGLITAHKDNKEALQQIIAVVKP</sequence>
<dbReference type="AlphaFoldDB" id="A0A5B2VJ28"/>
<accession>A0A5B2VJ28</accession>
<gene>
    <name evidence="1" type="ORF">F0L74_22120</name>
</gene>
<organism evidence="1 2">
    <name type="scientific">Chitinophaga agrisoli</name>
    <dbReference type="NCBI Taxonomy" id="2607653"/>
    <lineage>
        <taxon>Bacteria</taxon>
        <taxon>Pseudomonadati</taxon>
        <taxon>Bacteroidota</taxon>
        <taxon>Chitinophagia</taxon>
        <taxon>Chitinophagales</taxon>
        <taxon>Chitinophagaceae</taxon>
        <taxon>Chitinophaga</taxon>
    </lineage>
</organism>
<dbReference type="Proteomes" id="UP000324611">
    <property type="component" value="Unassembled WGS sequence"/>
</dbReference>
<reference evidence="1 2" key="2">
    <citation type="submission" date="2019-09" db="EMBL/GenBank/DDBJ databases">
        <authorList>
            <person name="Jin C."/>
        </authorList>
    </citation>
    <scope>NUCLEOTIDE SEQUENCE [LARGE SCALE GENOMIC DNA]</scope>
    <source>
        <strain evidence="1 2">BN140078</strain>
    </source>
</reference>
<protein>
    <submittedName>
        <fullName evidence="1">Uncharacterized protein</fullName>
    </submittedName>
</protein>
<name>A0A5B2VJ28_9BACT</name>
<proteinExistence type="predicted"/>
<dbReference type="EMBL" id="VUOC01000004">
    <property type="protein sequence ID" value="KAA2238914.1"/>
    <property type="molecule type" value="Genomic_DNA"/>
</dbReference>
<evidence type="ECO:0000313" key="2">
    <source>
        <dbReference type="Proteomes" id="UP000324611"/>
    </source>
</evidence>
<evidence type="ECO:0000313" key="1">
    <source>
        <dbReference type="EMBL" id="KAA2238914.1"/>
    </source>
</evidence>
<dbReference type="RefSeq" id="WP_149840093.1">
    <property type="nucleotide sequence ID" value="NZ_VUOC01000004.1"/>
</dbReference>
<keyword evidence="2" id="KW-1185">Reference proteome</keyword>
<reference evidence="1 2" key="1">
    <citation type="submission" date="2019-09" db="EMBL/GenBank/DDBJ databases">
        <title>Chitinophaga ginsengihumi sp. nov., isolated from soil of ginseng rhizosphere.</title>
        <authorList>
            <person name="Lee J."/>
        </authorList>
    </citation>
    <scope>NUCLEOTIDE SEQUENCE [LARGE SCALE GENOMIC DNA]</scope>
    <source>
        <strain evidence="1 2">BN140078</strain>
    </source>
</reference>
<comment type="caution">
    <text evidence="1">The sequence shown here is derived from an EMBL/GenBank/DDBJ whole genome shotgun (WGS) entry which is preliminary data.</text>
</comment>